<gene>
    <name evidence="2" type="ORF">B0H98_10595</name>
</gene>
<evidence type="ECO:0000313" key="3">
    <source>
        <dbReference type="Proteomes" id="UP000237647"/>
    </source>
</evidence>
<proteinExistence type="predicted"/>
<feature type="domain" description="PIN" evidence="1">
    <location>
        <begin position="725"/>
        <end position="858"/>
    </location>
</feature>
<dbReference type="Pfam" id="PF20698">
    <property type="entry name" value="PIN-TPR-GreABC"/>
    <property type="match status" value="1"/>
</dbReference>
<name>A0A2T0V2P8_9GAMM</name>
<organism evidence="2 3">
    <name type="scientific">Vreelandella songnenensis</name>
    <dbReference type="NCBI Taxonomy" id="1176243"/>
    <lineage>
        <taxon>Bacteria</taxon>
        <taxon>Pseudomonadati</taxon>
        <taxon>Pseudomonadota</taxon>
        <taxon>Gammaproteobacteria</taxon>
        <taxon>Oceanospirillales</taxon>
        <taxon>Halomonadaceae</taxon>
        <taxon>Vreelandella</taxon>
    </lineage>
</organism>
<reference evidence="2 3" key="1">
    <citation type="submission" date="2018-03" db="EMBL/GenBank/DDBJ databases">
        <title>Genomic Encyclopedia of Type Strains, Phase III (KMG-III): the genomes of soil and plant-associated and newly described type strains.</title>
        <authorList>
            <person name="Whitman W."/>
        </authorList>
    </citation>
    <scope>NUCLEOTIDE SEQUENCE [LARGE SCALE GENOMIC DNA]</scope>
    <source>
        <strain evidence="2 3">CGMCC 1.12152</strain>
    </source>
</reference>
<keyword evidence="3" id="KW-1185">Reference proteome</keyword>
<evidence type="ECO:0000313" key="2">
    <source>
        <dbReference type="EMBL" id="PRY64434.1"/>
    </source>
</evidence>
<dbReference type="Proteomes" id="UP000237647">
    <property type="component" value="Unassembled WGS sequence"/>
</dbReference>
<protein>
    <recommendedName>
        <fullName evidence="1">PIN domain-containing protein</fullName>
    </recommendedName>
</protein>
<accession>A0A2T0V2P8</accession>
<dbReference type="AlphaFoldDB" id="A0A2T0V2P8"/>
<comment type="caution">
    <text evidence="2">The sequence shown here is derived from an EMBL/GenBank/DDBJ whole genome shotgun (WGS) entry which is preliminary data.</text>
</comment>
<sequence>MLKSMAQRDPEAAALVEAISIYGDLVEAEDHSAVWGTVSQIAASAKNDIVKDVCLAALLRLSRNTAREAAAKNYYLAAPDLGPYTREAFLRFYADESELEVASQKLFLSEGELTGIVEGALRLNLGCLAFRASSLLKETFPSYNASVLQVLARATILNKDIAQRHLWLNLPEVKQGLDDLSDQVVKLLELSEGTDKRLYDMACPIYECYQGLALNSLFEMLEKYLQYFEQAHPHTAARFKANAGDDSVLTKIQRDVRDAKESPQKQTSWCLRFLQADSHTLEEVLAFIRLATPEEIGDWLSKKTPINDASVMVVAFVRLLGNAARGAKQDNGLPQRHQLAEQVDLFLSEWGDDITSIAPERIFELADELFYAKLPHKALCFTSRLIPNQALWPSPFVLMHMKCLLEAQQYRTYDSVWARIAEAEKSLVLMSFQSSKAEQMGEITRAIEISDQMINHAPDVPYCWHRGCYLRDRYLSEADQHEFQQLIPDLLLQNYSSEVAGILYFLTKAGNFKRAESLWVEWFIKDPLAHAVELVDFHFGLSMDGTRRGEFELSSKMDHCLAAFQFEQDGETLIRLITDDYHNTSMCTLKASSQLGGLLQSLPIGESRLLGMVSYKVTEHLPPYLACVRIALQLRHKHNDGSDCFALLKMPSNTQEFIPFLEEKLGQYSGNRNRLNKIDNIPLYIRGYALDPNNPFKVAISCWTDVGISKSVLFSHGNAAPNKIVLDAYGIGYLAVTDLAQRMQDIGISFVLPAATKEALFRWVNEISDHNFMLLDVTDHGKLFRTTALDLQARSGHILKALRLILANASVAHPVLHDTTTEIYSIKDGIDSTVYDAIQLSLANDIPWFCMDGAFAALHYSNRNATANAQAIVEKAIVSSPFCFEHKRHGLLLYAFGALPLPLTFSDIHHLAAHSNTLSGFILFKIIQNHGNQIFVGDDRPLFLLDIILIHLNSCFHSGRSHKTLLPSYTSLGSYATHIFNHGISLFLVVNKGGTVESRLALAMMYMVTPSHFYQQFTKYIVGYFRRFAQGHFMDIDAINTHLQSLESQQRGLPYGRAHPNREGAVCDQYQRHAGDARCIQEFNPKNNFN</sequence>
<dbReference type="EMBL" id="PVTK01000005">
    <property type="protein sequence ID" value="PRY64434.1"/>
    <property type="molecule type" value="Genomic_DNA"/>
</dbReference>
<evidence type="ECO:0000259" key="1">
    <source>
        <dbReference type="Pfam" id="PF20698"/>
    </source>
</evidence>
<dbReference type="InterPro" id="IPR048987">
    <property type="entry name" value="PIN-TPR-GreABC"/>
</dbReference>